<accession>A0A9X4PR27</accession>
<dbReference type="EMBL" id="LWID01000001">
    <property type="protein sequence ID" value="MDG6896063.1"/>
    <property type="molecule type" value="Genomic_DNA"/>
</dbReference>
<dbReference type="AlphaFoldDB" id="A0A9X4PR27"/>
<gene>
    <name evidence="1" type="ORF">A6A20_10635</name>
</gene>
<dbReference type="RefSeq" id="WP_279573422.1">
    <property type="nucleotide sequence ID" value="NZ_LWID01000001.1"/>
</dbReference>
<dbReference type="Proteomes" id="UP001155500">
    <property type="component" value="Unassembled WGS sequence"/>
</dbReference>
<evidence type="ECO:0000313" key="2">
    <source>
        <dbReference type="Proteomes" id="UP001155500"/>
    </source>
</evidence>
<name>A0A9X4PR27_9PAST</name>
<protein>
    <submittedName>
        <fullName evidence="1">Uncharacterized protein</fullName>
    </submittedName>
</protein>
<evidence type="ECO:0000313" key="1">
    <source>
        <dbReference type="EMBL" id="MDG6896063.1"/>
    </source>
</evidence>
<keyword evidence="2" id="KW-1185">Reference proteome</keyword>
<reference evidence="1" key="1">
    <citation type="submission" date="2016-03" db="EMBL/GenBank/DDBJ databases">
        <title>Co-evolution between Pasteurellaceae and their hosts.</title>
        <authorList>
            <person name="Hansen M.J."/>
            <person name="Bojesen A.M."/>
            <person name="Planet P."/>
        </authorList>
    </citation>
    <scope>NUCLEOTIDE SEQUENCE</scope>
    <source>
        <strain evidence="1">146/S8/89</strain>
    </source>
</reference>
<sequence>MTQLNNLLDEVTFNYGWVSNTKLKLSLNNKEYEVSCVFQSQKSQSISEEQKQSLASFLNKQSEYEKKANALLNGYITAENISNDEKIKPKTLLFKRDGSFAILADCSWDIENGIAIILSPQQSIGIQDIFL</sequence>
<proteinExistence type="predicted"/>
<organism evidence="1 2">
    <name type="scientific">Volucribacter amazonae</name>
    <dbReference type="NCBI Taxonomy" id="256731"/>
    <lineage>
        <taxon>Bacteria</taxon>
        <taxon>Pseudomonadati</taxon>
        <taxon>Pseudomonadota</taxon>
        <taxon>Gammaproteobacteria</taxon>
        <taxon>Pasteurellales</taxon>
        <taxon>Pasteurellaceae</taxon>
        <taxon>Volucribacter</taxon>
    </lineage>
</organism>
<comment type="caution">
    <text evidence="1">The sequence shown here is derived from an EMBL/GenBank/DDBJ whole genome shotgun (WGS) entry which is preliminary data.</text>
</comment>